<keyword evidence="3" id="KW-0067">ATP-binding</keyword>
<dbReference type="SUPFAM" id="SSF52540">
    <property type="entry name" value="P-loop containing nucleoside triphosphate hydrolases"/>
    <property type="match status" value="1"/>
</dbReference>
<dbReference type="PANTHER" id="PTHR43146:SF1">
    <property type="entry name" value="CANCER-RELATED NUCLEOSIDE-TRIPHOSPHATASE"/>
    <property type="match status" value="1"/>
</dbReference>
<dbReference type="STRING" id="1298851.TST_1574"/>
<keyword evidence="5" id="KW-1185">Reference proteome</keyword>
<keyword evidence="2 4" id="KW-0378">Hydrolase</keyword>
<dbReference type="KEGG" id="ttk:TST_1574"/>
<dbReference type="Gene3D" id="3.40.50.300">
    <property type="entry name" value="P-loop containing nucleotide triphosphate hydrolases"/>
    <property type="match status" value="1"/>
</dbReference>
<dbReference type="OrthoDB" id="9786803at2"/>
<dbReference type="GO" id="GO:0005524">
    <property type="term" value="F:ATP binding"/>
    <property type="evidence" value="ECO:0007669"/>
    <property type="project" value="UniProtKB-KW"/>
</dbReference>
<evidence type="ECO:0000313" key="5">
    <source>
        <dbReference type="Proteomes" id="UP000063234"/>
    </source>
</evidence>
<dbReference type="InterPro" id="IPR004948">
    <property type="entry name" value="Nuc-triphosphatase_THEP1"/>
</dbReference>
<evidence type="ECO:0000256" key="1">
    <source>
        <dbReference type="ARBA" id="ARBA00022741"/>
    </source>
</evidence>
<accession>A0A0S3QVK9</accession>
<evidence type="ECO:0000256" key="2">
    <source>
        <dbReference type="ARBA" id="ARBA00022801"/>
    </source>
</evidence>
<keyword evidence="1" id="KW-0547">Nucleotide-binding</keyword>
<dbReference type="EC" id="3.6.1.15" evidence="4"/>
<gene>
    <name evidence="4" type="ORF">TST_1574</name>
</gene>
<dbReference type="InterPro" id="IPR027417">
    <property type="entry name" value="P-loop_NTPase"/>
</dbReference>
<dbReference type="AlphaFoldDB" id="A0A0S3QVK9"/>
<dbReference type="GO" id="GO:0017111">
    <property type="term" value="F:ribonucleoside triphosphate phosphatase activity"/>
    <property type="evidence" value="ECO:0007669"/>
    <property type="project" value="UniProtKB-EC"/>
</dbReference>
<proteinExistence type="predicted"/>
<reference evidence="5" key="1">
    <citation type="journal article" date="2018" name="Science">
        <title>A primordial and reversible TCA cycle in a facultatively chemolithoautotrophic thermophile.</title>
        <authorList>
            <person name="Nunoura T."/>
            <person name="Chikaraishi Y."/>
            <person name="Izaki R."/>
            <person name="Suwa T."/>
            <person name="Sato T."/>
            <person name="Harada T."/>
            <person name="Mori K."/>
            <person name="Kato Y."/>
            <person name="Miyazaki M."/>
            <person name="Shimamura S."/>
            <person name="Yanagawa K."/>
            <person name="Shuto A."/>
            <person name="Ohkouchi N."/>
            <person name="Fujita N."/>
            <person name="Takaki Y."/>
            <person name="Atomi H."/>
            <person name="Takai K."/>
        </authorList>
    </citation>
    <scope>NUCLEOTIDE SEQUENCE [LARGE SCALE GENOMIC DNA]</scope>
    <source>
        <strain evidence="5">DSM 17441 / JCM 13301 / NBRC 103674 / ABI70S6</strain>
    </source>
</reference>
<evidence type="ECO:0000256" key="3">
    <source>
        <dbReference type="ARBA" id="ARBA00022840"/>
    </source>
</evidence>
<name>A0A0S3QVK9_THET7</name>
<protein>
    <submittedName>
        <fullName evidence="4">Nucleoside-triphosphatase THEP1</fullName>
        <ecNumber evidence="4">3.6.1.15</ecNumber>
    </submittedName>
</protein>
<dbReference type="RefSeq" id="WP_068550464.1">
    <property type="nucleotide sequence ID" value="NZ_AP013035.1"/>
</dbReference>
<dbReference type="EMBL" id="AP013035">
    <property type="protein sequence ID" value="BAT72360.1"/>
    <property type="molecule type" value="Genomic_DNA"/>
</dbReference>
<dbReference type="Pfam" id="PF03266">
    <property type="entry name" value="NTPase_1"/>
    <property type="match status" value="1"/>
</dbReference>
<dbReference type="Proteomes" id="UP000063234">
    <property type="component" value="Chromosome"/>
</dbReference>
<dbReference type="NCBIfam" id="NF010248">
    <property type="entry name" value="PRK13695.1"/>
    <property type="match status" value="1"/>
</dbReference>
<organism evidence="4 5">
    <name type="scientific">Thermosulfidibacter takaii (strain DSM 17441 / JCM 13301 / NBRC 103674 / ABI70S6)</name>
    <dbReference type="NCBI Taxonomy" id="1298851"/>
    <lineage>
        <taxon>Bacteria</taxon>
        <taxon>Pseudomonadati</taxon>
        <taxon>Thermosulfidibacterota</taxon>
        <taxon>Thermosulfidibacteria</taxon>
        <taxon>Thermosulfidibacterales</taxon>
        <taxon>Thermosulfidibacteraceae</taxon>
    </lineage>
</organism>
<evidence type="ECO:0000313" key="4">
    <source>
        <dbReference type="EMBL" id="BAT72360.1"/>
    </source>
</evidence>
<dbReference type="PANTHER" id="PTHR43146">
    <property type="entry name" value="CANCER-RELATED NUCLEOSIDE-TRIPHOSPHATASE"/>
    <property type="match status" value="1"/>
</dbReference>
<sequence>MKLFLTGKPGVGKTTAIIKVLELLQDKGVGFYTKEIREKGKRVGFKLVTTWGESYIFAHVDIDGPRVSRYGVDVRVLEHVIEKINGYSQEKFLIVDEIGKMEMLSGKFLRWVEKHLASHHPFIGTIPIRSRHPLVEKIRQRYNVWEVTPDNREAIPFRVLDLIK</sequence>